<keyword evidence="1" id="KW-0479">Metal-binding</keyword>
<accession>A0A0L0NWF1</accession>
<comment type="caution">
    <text evidence="7">The sequence shown here is derived from an EMBL/GenBank/DDBJ whole genome shotgun (WGS) entry which is preliminary data.</text>
</comment>
<dbReference type="VEuPathDB" id="FungiDB:CJI96_0002186"/>
<dbReference type="VEuPathDB" id="FungiDB:CJJ09_000452"/>
<dbReference type="VEuPathDB" id="FungiDB:QG37_04873"/>
<evidence type="ECO:0000313" key="8">
    <source>
        <dbReference type="Proteomes" id="UP000037122"/>
    </source>
</evidence>
<feature type="compositionally biased region" description="Basic and acidic residues" evidence="5">
    <location>
        <begin position="198"/>
        <end position="207"/>
    </location>
</feature>
<sequence length="227" mass="25746">MYGLSLQLLFDMSDKTSKDQYGRKTWNVEAYEAEAKRQKRNEASELAKAAALRLGQDHLQHRAELLSELIAQVKKRTLIADPETNFGRRRFGFTCPVCDLSFRDTLALVDHINSPQHARKARELAKLSGSGEGDEIVNGIRHATPEEVSQTIEALVAKKLRDRAASSAVDSIQERVRKRAEFMKKRATKRREKRLKKKEGQNGREGEENSEMARAMGFEQFGSTKVD</sequence>
<dbReference type="AlphaFoldDB" id="A0A0L0NWF1"/>
<evidence type="ECO:0000313" key="7">
    <source>
        <dbReference type="EMBL" id="KND98343.1"/>
    </source>
</evidence>
<dbReference type="SUPFAM" id="SSF57667">
    <property type="entry name" value="beta-beta-alpha zinc fingers"/>
    <property type="match status" value="1"/>
</dbReference>
<keyword evidence="2" id="KW-0863">Zinc-finger</keyword>
<protein>
    <recommendedName>
        <fullName evidence="6">C2H2-type domain-containing protein</fullName>
    </recommendedName>
</protein>
<evidence type="ECO:0000256" key="5">
    <source>
        <dbReference type="SAM" id="MobiDB-lite"/>
    </source>
</evidence>
<evidence type="ECO:0000256" key="1">
    <source>
        <dbReference type="ARBA" id="ARBA00022723"/>
    </source>
</evidence>
<evidence type="ECO:0000256" key="2">
    <source>
        <dbReference type="ARBA" id="ARBA00022771"/>
    </source>
</evidence>
<feature type="domain" description="C2H2-type" evidence="6">
    <location>
        <begin position="95"/>
        <end position="117"/>
    </location>
</feature>
<dbReference type="VEuPathDB" id="FungiDB:CJJ07_002659"/>
<feature type="region of interest" description="Disordered" evidence="5">
    <location>
        <begin position="182"/>
        <end position="227"/>
    </location>
</feature>
<dbReference type="VEuPathDB" id="FungiDB:CJI97_003727"/>
<organism evidence="7 8">
    <name type="scientific">Candidozyma auris</name>
    <name type="common">Yeast</name>
    <name type="synonym">Candida auris</name>
    <dbReference type="NCBI Taxonomy" id="498019"/>
    <lineage>
        <taxon>Eukaryota</taxon>
        <taxon>Fungi</taxon>
        <taxon>Dikarya</taxon>
        <taxon>Ascomycota</taxon>
        <taxon>Saccharomycotina</taxon>
        <taxon>Pichiomycetes</taxon>
        <taxon>Metschnikowiaceae</taxon>
        <taxon>Candidozyma</taxon>
    </lineage>
</organism>
<gene>
    <name evidence="7" type="ORF">QG37_04873</name>
</gene>
<evidence type="ECO:0000256" key="3">
    <source>
        <dbReference type="ARBA" id="ARBA00022833"/>
    </source>
</evidence>
<dbReference type="Proteomes" id="UP000037122">
    <property type="component" value="Unassembled WGS sequence"/>
</dbReference>
<evidence type="ECO:0000256" key="4">
    <source>
        <dbReference type="ARBA" id="ARBA00023242"/>
    </source>
</evidence>
<keyword evidence="4" id="KW-0539">Nucleus</keyword>
<dbReference type="InterPro" id="IPR013087">
    <property type="entry name" value="Znf_C2H2_type"/>
</dbReference>
<dbReference type="GO" id="GO:0046540">
    <property type="term" value="C:U4/U6 x U5 tri-snRNP complex"/>
    <property type="evidence" value="ECO:0007669"/>
    <property type="project" value="TreeGrafter"/>
</dbReference>
<feature type="compositionally biased region" description="Basic residues" evidence="5">
    <location>
        <begin position="185"/>
        <end position="197"/>
    </location>
</feature>
<dbReference type="GO" id="GO:0000398">
    <property type="term" value="P:mRNA splicing, via spliceosome"/>
    <property type="evidence" value="ECO:0007669"/>
    <property type="project" value="InterPro"/>
</dbReference>
<dbReference type="InterPro" id="IPR036236">
    <property type="entry name" value="Znf_C2H2_sf"/>
</dbReference>
<dbReference type="PANTHER" id="PTHR45986:SF1">
    <property type="entry name" value="ZINC FINGER MATRIN-TYPE PROTEIN 2"/>
    <property type="match status" value="1"/>
</dbReference>
<evidence type="ECO:0000259" key="6">
    <source>
        <dbReference type="PROSITE" id="PS00028"/>
    </source>
</evidence>
<dbReference type="PANTHER" id="PTHR45986">
    <property type="entry name" value="ZINC FINGER MATRIN-TYPE PROTEIN 2"/>
    <property type="match status" value="1"/>
</dbReference>
<proteinExistence type="predicted"/>
<dbReference type="PROSITE" id="PS00028">
    <property type="entry name" value="ZINC_FINGER_C2H2_1"/>
    <property type="match status" value="1"/>
</dbReference>
<dbReference type="InterPro" id="IPR040107">
    <property type="entry name" value="Snu23"/>
</dbReference>
<dbReference type="VEuPathDB" id="FungiDB:B9J08_003652"/>
<name>A0A0L0NWF1_CANAR</name>
<reference evidence="8" key="1">
    <citation type="journal article" date="2015" name="BMC Genomics">
        <title>Draft genome of a commonly misdiagnosed multidrug resistant pathogen Candida auris.</title>
        <authorList>
            <person name="Chatterjee S."/>
            <person name="Alampalli S.V."/>
            <person name="Nageshan R.K."/>
            <person name="Chettiar S.T."/>
            <person name="Joshi S."/>
            <person name="Tatu U.S."/>
        </authorList>
    </citation>
    <scope>NUCLEOTIDE SEQUENCE [LARGE SCALE GENOMIC DNA]</scope>
    <source>
        <strain evidence="8">6684</strain>
    </source>
</reference>
<dbReference type="Gene3D" id="3.30.160.60">
    <property type="entry name" value="Classic Zinc Finger"/>
    <property type="match status" value="1"/>
</dbReference>
<dbReference type="GO" id="GO:0008270">
    <property type="term" value="F:zinc ion binding"/>
    <property type="evidence" value="ECO:0007669"/>
    <property type="project" value="UniProtKB-KW"/>
</dbReference>
<dbReference type="EMBL" id="LGST01000033">
    <property type="protein sequence ID" value="KND98343.1"/>
    <property type="molecule type" value="Genomic_DNA"/>
</dbReference>
<dbReference type="GO" id="GO:0005681">
    <property type="term" value="C:spliceosomal complex"/>
    <property type="evidence" value="ECO:0007669"/>
    <property type="project" value="InterPro"/>
</dbReference>
<keyword evidence="3" id="KW-0862">Zinc</keyword>